<gene>
    <name evidence="3" type="ordered locus">Dred_2667</name>
</gene>
<proteinExistence type="predicted"/>
<keyword evidence="2" id="KW-0732">Signal</keyword>
<evidence type="ECO:0008006" key="5">
    <source>
        <dbReference type="Google" id="ProtNLM"/>
    </source>
</evidence>
<dbReference type="OrthoDB" id="1683231at2"/>
<evidence type="ECO:0000256" key="2">
    <source>
        <dbReference type="SAM" id="SignalP"/>
    </source>
</evidence>
<reference evidence="3 4" key="1">
    <citation type="submission" date="2007-03" db="EMBL/GenBank/DDBJ databases">
        <title>Complete sequence of Desulfotomaculum reducens MI-1.</title>
        <authorList>
            <consortium name="US DOE Joint Genome Institute"/>
            <person name="Copeland A."/>
            <person name="Lucas S."/>
            <person name="Lapidus A."/>
            <person name="Barry K."/>
            <person name="Detter J.C."/>
            <person name="Glavina del Rio T."/>
            <person name="Hammon N."/>
            <person name="Israni S."/>
            <person name="Dalin E."/>
            <person name="Tice H."/>
            <person name="Pitluck S."/>
            <person name="Sims D."/>
            <person name="Brettin T."/>
            <person name="Bruce D."/>
            <person name="Han C."/>
            <person name="Tapia R."/>
            <person name="Schmutz J."/>
            <person name="Larimer F."/>
            <person name="Land M."/>
            <person name="Hauser L."/>
            <person name="Kyrpides N."/>
            <person name="Kim E."/>
            <person name="Tebo B.M."/>
            <person name="Richardson P."/>
        </authorList>
    </citation>
    <scope>NUCLEOTIDE SEQUENCE [LARGE SCALE GENOMIC DNA]</scope>
    <source>
        <strain evidence="3 4">MI-1</strain>
    </source>
</reference>
<protein>
    <recommendedName>
        <fullName evidence="5">Lipoprotein</fullName>
    </recommendedName>
</protein>
<dbReference type="PROSITE" id="PS51257">
    <property type="entry name" value="PROKAR_LIPOPROTEIN"/>
    <property type="match status" value="1"/>
</dbReference>
<keyword evidence="4" id="KW-1185">Reference proteome</keyword>
<dbReference type="EMBL" id="CP000612">
    <property type="protein sequence ID" value="ABO51173.1"/>
    <property type="molecule type" value="Genomic_DNA"/>
</dbReference>
<dbReference type="KEGG" id="drm:Dred_2667"/>
<feature type="compositionally biased region" description="Basic and acidic residues" evidence="1">
    <location>
        <begin position="31"/>
        <end position="51"/>
    </location>
</feature>
<feature type="region of interest" description="Disordered" evidence="1">
    <location>
        <begin position="31"/>
        <end position="53"/>
    </location>
</feature>
<dbReference type="Proteomes" id="UP000001556">
    <property type="component" value="Chromosome"/>
</dbReference>
<sequence length="102" mass="11513">MKSKILILRLLLCLLVLTGCSKNINPEPVKKISQKDSIRKDKQNLPDDTGARSKVKKGSIKIGRLEREVELKLLDGSPFSFYTYIPGDMDVERVRLGETVLI</sequence>
<name>A4J7X0_DESRM</name>
<evidence type="ECO:0000313" key="3">
    <source>
        <dbReference type="EMBL" id="ABO51173.1"/>
    </source>
</evidence>
<dbReference type="AlphaFoldDB" id="A4J7X0"/>
<feature type="chain" id="PRO_5039088649" description="Lipoprotein" evidence="2">
    <location>
        <begin position="22"/>
        <end position="102"/>
    </location>
</feature>
<evidence type="ECO:0000256" key="1">
    <source>
        <dbReference type="SAM" id="MobiDB-lite"/>
    </source>
</evidence>
<accession>A4J7X0</accession>
<dbReference type="STRING" id="349161.Dred_2667"/>
<organism evidence="3 4">
    <name type="scientific">Desulforamulus reducens (strain ATCC BAA-1160 / DSM 100696 / MI-1)</name>
    <name type="common">Desulfotomaculum reducens</name>
    <dbReference type="NCBI Taxonomy" id="349161"/>
    <lineage>
        <taxon>Bacteria</taxon>
        <taxon>Bacillati</taxon>
        <taxon>Bacillota</taxon>
        <taxon>Clostridia</taxon>
        <taxon>Eubacteriales</taxon>
        <taxon>Peptococcaceae</taxon>
        <taxon>Desulforamulus</taxon>
    </lineage>
</organism>
<dbReference type="RefSeq" id="WP_011878970.1">
    <property type="nucleotide sequence ID" value="NC_009253.1"/>
</dbReference>
<feature type="signal peptide" evidence="2">
    <location>
        <begin position="1"/>
        <end position="21"/>
    </location>
</feature>
<dbReference type="HOGENOM" id="CLU_2272877_0_0_9"/>
<evidence type="ECO:0000313" key="4">
    <source>
        <dbReference type="Proteomes" id="UP000001556"/>
    </source>
</evidence>